<evidence type="ECO:0000313" key="8">
    <source>
        <dbReference type="Proteomes" id="UP000094412"/>
    </source>
</evidence>
<dbReference type="InterPro" id="IPR036388">
    <property type="entry name" value="WH-like_DNA-bd_sf"/>
</dbReference>
<dbReference type="Proteomes" id="UP000094412">
    <property type="component" value="Unassembled WGS sequence"/>
</dbReference>
<dbReference type="Gene3D" id="1.10.1740.10">
    <property type="match status" value="1"/>
</dbReference>
<evidence type="ECO:0000256" key="1">
    <source>
        <dbReference type="ARBA" id="ARBA00010641"/>
    </source>
</evidence>
<name>A0A1C2DK60_9HYPH</name>
<dbReference type="InterPro" id="IPR014284">
    <property type="entry name" value="RNA_pol_sigma-70_dom"/>
</dbReference>
<dbReference type="SUPFAM" id="SSF88659">
    <property type="entry name" value="Sigma3 and sigma4 domains of RNA polymerase sigma factors"/>
    <property type="match status" value="1"/>
</dbReference>
<evidence type="ECO:0000313" key="7">
    <source>
        <dbReference type="EMBL" id="OCX15140.1"/>
    </source>
</evidence>
<gene>
    <name evidence="7" type="ORF">QV13_19760</name>
</gene>
<reference evidence="7 8" key="1">
    <citation type="submission" date="2016-08" db="EMBL/GenBank/DDBJ databases">
        <title>Whole genome sequence of Mesorhizobium sp. strain UASWS1009 isolated from industrial sewage.</title>
        <authorList>
            <person name="Crovadore J."/>
            <person name="Calmin G."/>
            <person name="Chablais R."/>
            <person name="Cochard B."/>
            <person name="Lefort F."/>
        </authorList>
    </citation>
    <scope>NUCLEOTIDE SEQUENCE [LARGE SCALE GENOMIC DNA]</scope>
    <source>
        <strain evidence="7 8">UASWS1009</strain>
    </source>
</reference>
<dbReference type="PANTHER" id="PTHR43133:SF25">
    <property type="entry name" value="RNA POLYMERASE SIGMA FACTOR RFAY-RELATED"/>
    <property type="match status" value="1"/>
</dbReference>
<accession>A0A1C2DK60</accession>
<proteinExistence type="inferred from homology"/>
<keyword evidence="2" id="KW-0805">Transcription regulation</keyword>
<comment type="similarity">
    <text evidence="1">Belongs to the sigma-70 factor family. ECF subfamily.</text>
</comment>
<dbReference type="GO" id="GO:0003677">
    <property type="term" value="F:DNA binding"/>
    <property type="evidence" value="ECO:0007669"/>
    <property type="project" value="InterPro"/>
</dbReference>
<keyword evidence="3" id="KW-0731">Sigma factor</keyword>
<dbReference type="SUPFAM" id="SSF88946">
    <property type="entry name" value="Sigma2 domain of RNA polymerase sigma factors"/>
    <property type="match status" value="1"/>
</dbReference>
<dbReference type="InterPro" id="IPR053866">
    <property type="entry name" value="PhyR_sigma2"/>
</dbReference>
<feature type="domain" description="RNA polymerase sigma factor 70 region 4 type 2" evidence="5">
    <location>
        <begin position="102"/>
        <end position="154"/>
    </location>
</feature>
<dbReference type="PANTHER" id="PTHR43133">
    <property type="entry name" value="RNA POLYMERASE ECF-TYPE SIGMA FACTO"/>
    <property type="match status" value="1"/>
</dbReference>
<dbReference type="Pfam" id="PF08281">
    <property type="entry name" value="Sigma70_r4_2"/>
    <property type="match status" value="1"/>
</dbReference>
<dbReference type="InterPro" id="IPR039425">
    <property type="entry name" value="RNA_pol_sigma-70-like"/>
</dbReference>
<dbReference type="Pfam" id="PF22029">
    <property type="entry name" value="PhyR_sigma2"/>
    <property type="match status" value="1"/>
</dbReference>
<dbReference type="AlphaFoldDB" id="A0A1C2DK60"/>
<dbReference type="InterPro" id="IPR013325">
    <property type="entry name" value="RNA_pol_sigma_r2"/>
</dbReference>
<evidence type="ECO:0000259" key="6">
    <source>
        <dbReference type="Pfam" id="PF22029"/>
    </source>
</evidence>
<comment type="caution">
    <text evidence="7">The sequence shown here is derived from an EMBL/GenBank/DDBJ whole genome shotgun (WGS) entry which is preliminary data.</text>
</comment>
<sequence>MDERKAAILGEIPRLRRYARALVRDRDSADDLVQDCLERALVRLDNWQTGESPRKWLFTIMHHLFIDQMRKVNRRGEAAMLSLDGDEALAVPAIQVESLASREIIEALHAISPERRSALVMVAIEGFSYAEAAGILGIPAGTLMSRISRGREDLRVLLDDKARRRSLRVVEK</sequence>
<dbReference type="GO" id="GO:0006352">
    <property type="term" value="P:DNA-templated transcription initiation"/>
    <property type="evidence" value="ECO:0007669"/>
    <property type="project" value="InterPro"/>
</dbReference>
<organism evidence="7 8">
    <name type="scientific">Mesorhizobium hungaricum</name>
    <dbReference type="NCBI Taxonomy" id="1566387"/>
    <lineage>
        <taxon>Bacteria</taxon>
        <taxon>Pseudomonadati</taxon>
        <taxon>Pseudomonadota</taxon>
        <taxon>Alphaproteobacteria</taxon>
        <taxon>Hyphomicrobiales</taxon>
        <taxon>Phyllobacteriaceae</taxon>
        <taxon>Mesorhizobium</taxon>
    </lineage>
</organism>
<evidence type="ECO:0000256" key="4">
    <source>
        <dbReference type="ARBA" id="ARBA00023163"/>
    </source>
</evidence>
<dbReference type="RefSeq" id="WP_024923925.1">
    <property type="nucleotide sequence ID" value="NZ_MDEO01000035.1"/>
</dbReference>
<dbReference type="InterPro" id="IPR013249">
    <property type="entry name" value="RNA_pol_sigma70_r4_t2"/>
</dbReference>
<dbReference type="NCBIfam" id="TIGR02937">
    <property type="entry name" value="sigma70-ECF"/>
    <property type="match status" value="1"/>
</dbReference>
<keyword evidence="8" id="KW-1185">Reference proteome</keyword>
<evidence type="ECO:0000256" key="2">
    <source>
        <dbReference type="ARBA" id="ARBA00023015"/>
    </source>
</evidence>
<feature type="domain" description="PhyR sigma2" evidence="6">
    <location>
        <begin position="9"/>
        <end position="62"/>
    </location>
</feature>
<protein>
    <submittedName>
        <fullName evidence="7">RNA polymerase subunit sigma-70</fullName>
    </submittedName>
</protein>
<evidence type="ECO:0000259" key="5">
    <source>
        <dbReference type="Pfam" id="PF08281"/>
    </source>
</evidence>
<dbReference type="OrthoDB" id="9797134at2"/>
<dbReference type="EMBL" id="MDEO01000035">
    <property type="protein sequence ID" value="OCX15140.1"/>
    <property type="molecule type" value="Genomic_DNA"/>
</dbReference>
<dbReference type="CDD" id="cd06171">
    <property type="entry name" value="Sigma70_r4"/>
    <property type="match status" value="1"/>
</dbReference>
<dbReference type="STRING" id="1566387.QV13_19760"/>
<dbReference type="GO" id="GO:0016987">
    <property type="term" value="F:sigma factor activity"/>
    <property type="evidence" value="ECO:0007669"/>
    <property type="project" value="UniProtKB-KW"/>
</dbReference>
<keyword evidence="4" id="KW-0804">Transcription</keyword>
<dbReference type="InterPro" id="IPR013324">
    <property type="entry name" value="RNA_pol_sigma_r3/r4-like"/>
</dbReference>
<dbReference type="Gene3D" id="1.10.10.10">
    <property type="entry name" value="Winged helix-like DNA-binding domain superfamily/Winged helix DNA-binding domain"/>
    <property type="match status" value="1"/>
</dbReference>
<evidence type="ECO:0000256" key="3">
    <source>
        <dbReference type="ARBA" id="ARBA00023082"/>
    </source>
</evidence>